<dbReference type="EMBL" id="CADILN010000001">
    <property type="protein sequence ID" value="CAB4046882.1"/>
    <property type="molecule type" value="Genomic_DNA"/>
</dbReference>
<proteinExistence type="predicted"/>
<dbReference type="Proteomes" id="UP000494249">
    <property type="component" value="Unassembled WGS sequence"/>
</dbReference>
<organism evidence="3 5">
    <name type="scientific">Paraburkholderia phenoliruptrix</name>
    <dbReference type="NCBI Taxonomy" id="252970"/>
    <lineage>
        <taxon>Bacteria</taxon>
        <taxon>Pseudomonadati</taxon>
        <taxon>Pseudomonadota</taxon>
        <taxon>Betaproteobacteria</taxon>
        <taxon>Burkholderiales</taxon>
        <taxon>Burkholderiaceae</taxon>
        <taxon>Paraburkholderia</taxon>
    </lineage>
</organism>
<evidence type="ECO:0000313" key="5">
    <source>
        <dbReference type="Proteomes" id="UP000494102"/>
    </source>
</evidence>
<dbReference type="GeneID" id="27799242"/>
<feature type="domain" description="Glycosyltransferase 2-like" evidence="1">
    <location>
        <begin position="5"/>
        <end position="119"/>
    </location>
</feature>
<dbReference type="SUPFAM" id="SSF53448">
    <property type="entry name" value="Nucleotide-diphospho-sugar transferases"/>
    <property type="match status" value="1"/>
</dbReference>
<dbReference type="InterPro" id="IPR029044">
    <property type="entry name" value="Nucleotide-diphossugar_trans"/>
</dbReference>
<evidence type="ECO:0000313" key="6">
    <source>
        <dbReference type="Proteomes" id="UP000494249"/>
    </source>
</evidence>
<reference evidence="5 6" key="1">
    <citation type="submission" date="2020-04" db="EMBL/GenBank/DDBJ databases">
        <authorList>
            <person name="De Canck E."/>
        </authorList>
    </citation>
    <scope>NUCLEOTIDE SEQUENCE [LARGE SCALE GENOMIC DNA]</scope>
    <source>
        <strain evidence="2 6">LMG 22037</strain>
        <strain evidence="3 5">LMG 9964</strain>
    </source>
</reference>
<name>A0A6J5K1A2_9BURK</name>
<protein>
    <submittedName>
        <fullName evidence="4">Glycosyltransferase family 2 protein</fullName>
    </submittedName>
</protein>
<sequence length="333" mass="37196">MQNVTIVICNYNYGRFLAGAIDSALAQDYPATQVLVIDDGSTDDSREIIESYGSRIKALYKQNGGQVSAYNDAVNMIDTEFVMLLDSDDLLYAHAVSKVMRVFETGSFVKVQFRLDVIDPSGKPSGTYVPHSAAPCDCGGPLRQGWLYPSPPASGNAYRTSALRRIFPVPEAEINRYGADFYAIYGVALLGTVATIPESLGAYRVHRTENSGIDFANSESNDKAPKALTKRWAILRQMARARLGIELPMSFYDFSLEKSYFCSAIYQAPFTKRWRWVSRQSHSYFRSIVANPFWSYKKKIGTLALSSLCLLPFSALSDFAVRYIANPLARRRL</sequence>
<dbReference type="EMBL" id="CADIKB010000001">
    <property type="protein sequence ID" value="CAB3643679.1"/>
    <property type="molecule type" value="Genomic_DNA"/>
</dbReference>
<dbReference type="InterPro" id="IPR001173">
    <property type="entry name" value="Glyco_trans_2-like"/>
</dbReference>
<dbReference type="RefSeq" id="WP_014972007.1">
    <property type="nucleotide sequence ID" value="NZ_CADFGL010000001.1"/>
</dbReference>
<dbReference type="Proteomes" id="UP001558535">
    <property type="component" value="Unassembled WGS sequence"/>
</dbReference>
<dbReference type="Gene3D" id="3.90.550.10">
    <property type="entry name" value="Spore Coat Polysaccharide Biosynthesis Protein SpsA, Chain A"/>
    <property type="match status" value="1"/>
</dbReference>
<reference evidence="4 7" key="2">
    <citation type="submission" date="2024-07" db="EMBL/GenBank/DDBJ databases">
        <title>A survey of Mimosa microsymbionts across Brazilian biomes reveals a high diversity of Paraburkholderia nodulating endemic species, but also that Cupriavidus is common as a symbiont of widespread species.</title>
        <authorList>
            <person name="Rouws L."/>
            <person name="Barauna A."/>
            <person name="Beukes C."/>
            <person name="Rouws J.R.C."/>
            <person name="De Faria S.M."/>
            <person name="Gross E."/>
            <person name="Bueno Dos Reis Junior F."/>
            <person name="Simon M.F."/>
            <person name="Maluk M."/>
            <person name="Odee D.W."/>
            <person name="Kenicer G."/>
            <person name="Young J.P.W."/>
            <person name="Reis V.M."/>
            <person name="Zilli J."/>
            <person name="James E.K."/>
        </authorList>
    </citation>
    <scope>NUCLEOTIDE SEQUENCE [LARGE SCALE GENOMIC DNA]</scope>
    <source>
        <strain evidence="4 7">BR14375</strain>
    </source>
</reference>
<dbReference type="CDD" id="cd00761">
    <property type="entry name" value="Glyco_tranf_GTA_type"/>
    <property type="match status" value="1"/>
</dbReference>
<evidence type="ECO:0000313" key="3">
    <source>
        <dbReference type="EMBL" id="CAB4046882.1"/>
    </source>
</evidence>
<gene>
    <name evidence="4" type="ORF">AB3X84_02480</name>
    <name evidence="2" type="ORF">LMG22037_00519</name>
    <name evidence="3" type="ORF">LMG9964_00514</name>
</gene>
<evidence type="ECO:0000259" key="1">
    <source>
        <dbReference type="Pfam" id="PF00535"/>
    </source>
</evidence>
<dbReference type="PANTHER" id="PTHR43685:SF11">
    <property type="entry name" value="GLYCOSYLTRANSFERASE TAGX-RELATED"/>
    <property type="match status" value="1"/>
</dbReference>
<dbReference type="InterPro" id="IPR050834">
    <property type="entry name" value="Glycosyltransf_2"/>
</dbReference>
<dbReference type="Pfam" id="PF00535">
    <property type="entry name" value="Glycos_transf_2"/>
    <property type="match status" value="1"/>
</dbReference>
<evidence type="ECO:0000313" key="4">
    <source>
        <dbReference type="EMBL" id="MEX3748865.1"/>
    </source>
</evidence>
<accession>A0A6J5K1A2</accession>
<dbReference type="Proteomes" id="UP000494102">
    <property type="component" value="Unassembled WGS sequence"/>
</dbReference>
<keyword evidence="7" id="KW-1185">Reference proteome</keyword>
<evidence type="ECO:0000313" key="2">
    <source>
        <dbReference type="EMBL" id="CAB3643679.1"/>
    </source>
</evidence>
<dbReference type="PANTHER" id="PTHR43685">
    <property type="entry name" value="GLYCOSYLTRANSFERASE"/>
    <property type="match status" value="1"/>
</dbReference>
<dbReference type="EMBL" id="JBFPKE010000001">
    <property type="protein sequence ID" value="MEX3748865.1"/>
    <property type="molecule type" value="Genomic_DNA"/>
</dbReference>
<evidence type="ECO:0000313" key="7">
    <source>
        <dbReference type="Proteomes" id="UP001558535"/>
    </source>
</evidence>
<dbReference type="AlphaFoldDB" id="A0A6J5K1A2"/>